<dbReference type="PANTHER" id="PTHR43485">
    <property type="entry name" value="HYDROGENASE-4 COMPONENT G"/>
    <property type="match status" value="1"/>
</dbReference>
<feature type="domain" description="NADH-quinone oxidoreductase subunit D" evidence="2">
    <location>
        <begin position="445"/>
        <end position="514"/>
    </location>
</feature>
<proteinExistence type="predicted"/>
<evidence type="ECO:0000313" key="3">
    <source>
        <dbReference type="EMBL" id="VVM07460.1"/>
    </source>
</evidence>
<dbReference type="PANTHER" id="PTHR43485:SF1">
    <property type="entry name" value="FORMATE HYDROGENLYASE SUBUNIT 5-RELATED"/>
    <property type="match status" value="1"/>
</dbReference>
<comment type="caution">
    <text evidence="3">The sequence shown here is derived from an EMBL/GenBank/DDBJ whole genome shotgun (WGS) entry which is preliminary data.</text>
</comment>
<gene>
    <name evidence="3" type="primary">NiFehyd</name>
    <name evidence="3" type="ORF">MAMC_01621</name>
</gene>
<evidence type="ECO:0000256" key="1">
    <source>
        <dbReference type="ARBA" id="ARBA00023002"/>
    </source>
</evidence>
<evidence type="ECO:0000259" key="2">
    <source>
        <dbReference type="Pfam" id="PF00346"/>
    </source>
</evidence>
<dbReference type="Proteomes" id="UP000381693">
    <property type="component" value="Unassembled WGS sequence"/>
</dbReference>
<sequence length="518" mass="56418">MPAPSPSSPPSSGSRSSLRELLRQGALVERHRPWPRAVVDASLWQTAGELLSGESSSLLALWGEPSAVHLSFFDQNSGEAGVMSLPCSGGTFPSIGRLHPPASRLERAIRDLFGLSAQESLDSRPWLDHGTWEARFPLGIAPRPAESVSYAFLPAEGEELHQVPVGPVHAGIIEPGHFRFTAAGETVVRLEERLGYVHRGIEKLLLGAEIDRGAELAGRVSGDTTAAYSTAFALAVEAAAGLESPPLAHWLRALCVEIERIANHLGDVGAICNDAAFPRIQAFCALLREKLLRAADECFGHRLMMDRIVPGGIRVLPQAETLRRLRELSKEIALSLPEIVQVYENTPSLQDRVVGTGRLSRELAKEYSCGGVIGRASGRLFDARRNLGYPPYPNLRFSIPVLEEGDVDARVSIRIREIEQSLGLIEQIIDGLPEGPANAPLSREQAASGEGVALVEGFRGDIFVSVRFDEKGRIARCHFRDPSWFQWPLLEAAIYGNIIADFPLCNKSFNCSYAGHDL</sequence>
<dbReference type="SUPFAM" id="SSF143243">
    <property type="entry name" value="Nqo5-like"/>
    <property type="match status" value="1"/>
</dbReference>
<dbReference type="GO" id="GO:0048038">
    <property type="term" value="F:quinone binding"/>
    <property type="evidence" value="ECO:0007669"/>
    <property type="project" value="InterPro"/>
</dbReference>
<protein>
    <submittedName>
        <fullName evidence="3">Hydrogenase, group IVf</fullName>
    </submittedName>
</protein>
<dbReference type="GO" id="GO:0051287">
    <property type="term" value="F:NAD binding"/>
    <property type="evidence" value="ECO:0007669"/>
    <property type="project" value="InterPro"/>
</dbReference>
<dbReference type="GO" id="GO:0016651">
    <property type="term" value="F:oxidoreductase activity, acting on NAD(P)H"/>
    <property type="evidence" value="ECO:0007669"/>
    <property type="project" value="InterPro"/>
</dbReference>
<evidence type="ECO:0000313" key="4">
    <source>
        <dbReference type="Proteomes" id="UP000381693"/>
    </source>
</evidence>
<reference evidence="3" key="1">
    <citation type="submission" date="2019-09" db="EMBL/GenBank/DDBJ databases">
        <authorList>
            <person name="Cremers G."/>
        </authorList>
    </citation>
    <scope>NUCLEOTIDE SEQUENCE [LARGE SCALE GENOMIC DNA]</scope>
    <source>
        <strain evidence="3">3B</strain>
    </source>
</reference>
<dbReference type="SUPFAM" id="SSF56762">
    <property type="entry name" value="HydB/Nqo4-like"/>
    <property type="match status" value="1"/>
</dbReference>
<dbReference type="Gene3D" id="1.10.645.10">
    <property type="entry name" value="Cytochrome-c3 Hydrogenase, chain B"/>
    <property type="match status" value="1"/>
</dbReference>
<feature type="domain" description="NADH-quinone oxidoreductase subunit D" evidence="2">
    <location>
        <begin position="286"/>
        <end position="439"/>
    </location>
</feature>
<dbReference type="InterPro" id="IPR029014">
    <property type="entry name" value="NiFe-Hase_large"/>
</dbReference>
<dbReference type="RefSeq" id="WP_142525594.1">
    <property type="nucleotide sequence ID" value="NZ_CABFUZ020000165.1"/>
</dbReference>
<dbReference type="Pfam" id="PF00346">
    <property type="entry name" value="Complex1_49kDa"/>
    <property type="match status" value="2"/>
</dbReference>
<dbReference type="AlphaFoldDB" id="A0A5E6MPR4"/>
<organism evidence="3 4">
    <name type="scientific">Methylacidimicrobium cyclopophantes</name>
    <dbReference type="NCBI Taxonomy" id="1041766"/>
    <lineage>
        <taxon>Bacteria</taxon>
        <taxon>Pseudomonadati</taxon>
        <taxon>Verrucomicrobiota</taxon>
        <taxon>Methylacidimicrobium</taxon>
    </lineage>
</organism>
<dbReference type="EMBL" id="CABFUZ020000165">
    <property type="protein sequence ID" value="VVM07460.1"/>
    <property type="molecule type" value="Genomic_DNA"/>
</dbReference>
<keyword evidence="4" id="KW-1185">Reference proteome</keyword>
<dbReference type="OrthoDB" id="9801496at2"/>
<accession>A0A5E6MPR4</accession>
<dbReference type="InterPro" id="IPR052197">
    <property type="entry name" value="ComplexI_49kDa-like"/>
</dbReference>
<keyword evidence="1" id="KW-0560">Oxidoreductase</keyword>
<dbReference type="InterPro" id="IPR037232">
    <property type="entry name" value="NADH_quin_OxRdtase_su_C/D-like"/>
</dbReference>
<name>A0A5E6MPR4_9BACT</name>
<dbReference type="InterPro" id="IPR001135">
    <property type="entry name" value="NADH_Q_OxRdtase_suD"/>
</dbReference>